<evidence type="ECO:0000313" key="1">
    <source>
        <dbReference type="EMBL" id="SVA12760.1"/>
    </source>
</evidence>
<gene>
    <name evidence="1" type="ORF">METZ01_LOCUS65614</name>
</gene>
<accession>A0A381T999</accession>
<proteinExistence type="predicted"/>
<name>A0A381T999_9ZZZZ</name>
<reference evidence="1" key="1">
    <citation type="submission" date="2018-05" db="EMBL/GenBank/DDBJ databases">
        <authorList>
            <person name="Lanie J.A."/>
            <person name="Ng W.-L."/>
            <person name="Kazmierczak K.M."/>
            <person name="Andrzejewski T.M."/>
            <person name="Davidsen T.M."/>
            <person name="Wayne K.J."/>
            <person name="Tettelin H."/>
            <person name="Glass J.I."/>
            <person name="Rusch D."/>
            <person name="Podicherti R."/>
            <person name="Tsui H.-C.T."/>
            <person name="Winkler M.E."/>
        </authorList>
    </citation>
    <scope>NUCLEOTIDE SEQUENCE</scope>
</reference>
<organism evidence="1">
    <name type="scientific">marine metagenome</name>
    <dbReference type="NCBI Taxonomy" id="408172"/>
    <lineage>
        <taxon>unclassified sequences</taxon>
        <taxon>metagenomes</taxon>
        <taxon>ecological metagenomes</taxon>
    </lineage>
</organism>
<sequence length="32" mass="3574">MTEFTQTDKINKRRLRDACLAGEVDGAKDFGS</sequence>
<dbReference type="EMBL" id="UINC01004225">
    <property type="protein sequence ID" value="SVA12760.1"/>
    <property type="molecule type" value="Genomic_DNA"/>
</dbReference>
<dbReference type="AlphaFoldDB" id="A0A381T999"/>
<protein>
    <submittedName>
        <fullName evidence="1">Uncharacterized protein</fullName>
    </submittedName>
</protein>